<dbReference type="AlphaFoldDB" id="A0A2R6QX15"/>
<feature type="region of interest" description="Disordered" evidence="1">
    <location>
        <begin position="700"/>
        <end position="728"/>
    </location>
</feature>
<dbReference type="GO" id="GO:0010073">
    <property type="term" value="P:meristem maintenance"/>
    <property type="evidence" value="ECO:0007669"/>
    <property type="project" value="InterPro"/>
</dbReference>
<evidence type="ECO:0000259" key="2">
    <source>
        <dbReference type="Pfam" id="PF10536"/>
    </source>
</evidence>
<feature type="domain" description="Aminotransferase-like plant mobile" evidence="2">
    <location>
        <begin position="99"/>
        <end position="458"/>
    </location>
</feature>
<dbReference type="InParanoid" id="A0A2R6QX15"/>
<comment type="caution">
    <text evidence="3">The sequence shown here is derived from an EMBL/GenBank/DDBJ whole genome shotgun (WGS) entry which is preliminary data.</text>
</comment>
<dbReference type="Pfam" id="PF10536">
    <property type="entry name" value="PMD"/>
    <property type="match status" value="1"/>
</dbReference>
<protein>
    <submittedName>
        <fullName evidence="3">Serine/threonine-protein phosphatase 7 long form like</fullName>
    </submittedName>
</protein>
<name>A0A2R6QX15_ACTCC</name>
<evidence type="ECO:0000313" key="4">
    <source>
        <dbReference type="Proteomes" id="UP000241394"/>
    </source>
</evidence>
<evidence type="ECO:0000256" key="1">
    <source>
        <dbReference type="SAM" id="MobiDB-lite"/>
    </source>
</evidence>
<proteinExistence type="predicted"/>
<dbReference type="Proteomes" id="UP000241394">
    <property type="component" value="Chromosome LG12"/>
</dbReference>
<dbReference type="FunCoup" id="A0A2R6QX15">
    <property type="interactions" value="24"/>
</dbReference>
<feature type="region of interest" description="Disordered" evidence="1">
    <location>
        <begin position="467"/>
        <end position="668"/>
    </location>
</feature>
<accession>A0A2R6QX15</accession>
<reference evidence="3 4" key="1">
    <citation type="submission" date="2017-07" db="EMBL/GenBank/DDBJ databases">
        <title>An improved, manually edited Actinidia chinensis var. chinensis (kiwifruit) genome highlights the challenges associated with draft genomes and gene prediction in plants.</title>
        <authorList>
            <person name="Pilkington S."/>
            <person name="Crowhurst R."/>
            <person name="Hilario E."/>
            <person name="Nardozza S."/>
            <person name="Fraser L."/>
            <person name="Peng Y."/>
            <person name="Gunaseelan K."/>
            <person name="Simpson R."/>
            <person name="Tahir J."/>
            <person name="Deroles S."/>
            <person name="Templeton K."/>
            <person name="Luo Z."/>
            <person name="Davy M."/>
            <person name="Cheng C."/>
            <person name="Mcneilage M."/>
            <person name="Scaglione D."/>
            <person name="Liu Y."/>
            <person name="Zhang Q."/>
            <person name="Datson P."/>
            <person name="De Silva N."/>
            <person name="Gardiner S."/>
            <person name="Bassett H."/>
            <person name="Chagne D."/>
            <person name="Mccallum J."/>
            <person name="Dzierzon H."/>
            <person name="Deng C."/>
            <person name="Wang Y.-Y."/>
            <person name="Barron N."/>
            <person name="Manako K."/>
            <person name="Bowen J."/>
            <person name="Foster T."/>
            <person name="Erridge Z."/>
            <person name="Tiffin H."/>
            <person name="Waite C."/>
            <person name="Davies K."/>
            <person name="Grierson E."/>
            <person name="Laing W."/>
            <person name="Kirk R."/>
            <person name="Chen X."/>
            <person name="Wood M."/>
            <person name="Montefiori M."/>
            <person name="Brummell D."/>
            <person name="Schwinn K."/>
            <person name="Catanach A."/>
            <person name="Fullerton C."/>
            <person name="Li D."/>
            <person name="Meiyalaghan S."/>
            <person name="Nieuwenhuizen N."/>
            <person name="Read N."/>
            <person name="Prakash R."/>
            <person name="Hunter D."/>
            <person name="Zhang H."/>
            <person name="Mckenzie M."/>
            <person name="Knabel M."/>
            <person name="Harris A."/>
            <person name="Allan A."/>
            <person name="Chen A."/>
            <person name="Janssen B."/>
            <person name="Plunkett B."/>
            <person name="Dwamena C."/>
            <person name="Voogd C."/>
            <person name="Leif D."/>
            <person name="Lafferty D."/>
            <person name="Souleyre E."/>
            <person name="Varkonyi-Gasic E."/>
            <person name="Gambi F."/>
            <person name="Hanley J."/>
            <person name="Yao J.-L."/>
            <person name="Cheung J."/>
            <person name="David K."/>
            <person name="Warren B."/>
            <person name="Marsh K."/>
            <person name="Snowden K."/>
            <person name="Lin-Wang K."/>
            <person name="Brian L."/>
            <person name="Martinez-Sanchez M."/>
            <person name="Wang M."/>
            <person name="Ileperuma N."/>
            <person name="Macnee N."/>
            <person name="Campin R."/>
            <person name="Mcatee P."/>
            <person name="Drummond R."/>
            <person name="Espley R."/>
            <person name="Ireland H."/>
            <person name="Wu R."/>
            <person name="Atkinson R."/>
            <person name="Karunairetnam S."/>
            <person name="Bulley S."/>
            <person name="Chunkath S."/>
            <person name="Hanley Z."/>
            <person name="Storey R."/>
            <person name="Thrimawithana A."/>
            <person name="Thomson S."/>
            <person name="David C."/>
            <person name="Testolin R."/>
        </authorList>
    </citation>
    <scope>NUCLEOTIDE SEQUENCE [LARGE SCALE GENOMIC DNA]</scope>
    <source>
        <strain evidence="4">cv. Red5</strain>
        <tissue evidence="3">Young leaf</tissue>
    </source>
</reference>
<dbReference type="Gramene" id="PSS16280">
    <property type="protein sequence ID" value="PSS16280"/>
    <property type="gene ID" value="CEY00_Acc13777"/>
</dbReference>
<keyword evidence="4" id="KW-1185">Reference proteome</keyword>
<dbReference type="STRING" id="1590841.A0A2R6QX15"/>
<dbReference type="PANTHER" id="PTHR46033:SF67">
    <property type="entry name" value="AMINOTRANSFERASE-LIKE, PLANT MOBILE DOMAIN FAMILY PROTEIN"/>
    <property type="match status" value="1"/>
</dbReference>
<dbReference type="EMBL" id="NKQK01000012">
    <property type="protein sequence ID" value="PSS16280.1"/>
    <property type="molecule type" value="Genomic_DNA"/>
</dbReference>
<dbReference type="OMA" id="TTHNDIP"/>
<dbReference type="InterPro" id="IPR044824">
    <property type="entry name" value="MAIN-like"/>
</dbReference>
<gene>
    <name evidence="3" type="ORF">CEY00_Acc13777</name>
</gene>
<reference evidence="4" key="2">
    <citation type="journal article" date="2018" name="BMC Genomics">
        <title>A manually annotated Actinidia chinensis var. chinensis (kiwifruit) genome highlights the challenges associated with draft genomes and gene prediction in plants.</title>
        <authorList>
            <person name="Pilkington S.M."/>
            <person name="Crowhurst R."/>
            <person name="Hilario E."/>
            <person name="Nardozza S."/>
            <person name="Fraser L."/>
            <person name="Peng Y."/>
            <person name="Gunaseelan K."/>
            <person name="Simpson R."/>
            <person name="Tahir J."/>
            <person name="Deroles S.C."/>
            <person name="Templeton K."/>
            <person name="Luo Z."/>
            <person name="Davy M."/>
            <person name="Cheng C."/>
            <person name="McNeilage M."/>
            <person name="Scaglione D."/>
            <person name="Liu Y."/>
            <person name="Zhang Q."/>
            <person name="Datson P."/>
            <person name="De Silva N."/>
            <person name="Gardiner S.E."/>
            <person name="Bassett H."/>
            <person name="Chagne D."/>
            <person name="McCallum J."/>
            <person name="Dzierzon H."/>
            <person name="Deng C."/>
            <person name="Wang Y.Y."/>
            <person name="Barron L."/>
            <person name="Manako K."/>
            <person name="Bowen J."/>
            <person name="Foster T.M."/>
            <person name="Erridge Z.A."/>
            <person name="Tiffin H."/>
            <person name="Waite C.N."/>
            <person name="Davies K.M."/>
            <person name="Grierson E.P."/>
            <person name="Laing W.A."/>
            <person name="Kirk R."/>
            <person name="Chen X."/>
            <person name="Wood M."/>
            <person name="Montefiori M."/>
            <person name="Brummell D.A."/>
            <person name="Schwinn K.E."/>
            <person name="Catanach A."/>
            <person name="Fullerton C."/>
            <person name="Li D."/>
            <person name="Meiyalaghan S."/>
            <person name="Nieuwenhuizen N."/>
            <person name="Read N."/>
            <person name="Prakash R."/>
            <person name="Hunter D."/>
            <person name="Zhang H."/>
            <person name="McKenzie M."/>
            <person name="Knabel M."/>
            <person name="Harris A."/>
            <person name="Allan A.C."/>
            <person name="Gleave A."/>
            <person name="Chen A."/>
            <person name="Janssen B.J."/>
            <person name="Plunkett B."/>
            <person name="Ampomah-Dwamena C."/>
            <person name="Voogd C."/>
            <person name="Leif D."/>
            <person name="Lafferty D."/>
            <person name="Souleyre E.J.F."/>
            <person name="Varkonyi-Gasic E."/>
            <person name="Gambi F."/>
            <person name="Hanley J."/>
            <person name="Yao J.L."/>
            <person name="Cheung J."/>
            <person name="David K.M."/>
            <person name="Warren B."/>
            <person name="Marsh K."/>
            <person name="Snowden K.C."/>
            <person name="Lin-Wang K."/>
            <person name="Brian L."/>
            <person name="Martinez-Sanchez M."/>
            <person name="Wang M."/>
            <person name="Ileperuma N."/>
            <person name="Macnee N."/>
            <person name="Campin R."/>
            <person name="McAtee P."/>
            <person name="Drummond R.S.M."/>
            <person name="Espley R.V."/>
            <person name="Ireland H.S."/>
            <person name="Wu R."/>
            <person name="Atkinson R.G."/>
            <person name="Karunairetnam S."/>
            <person name="Bulley S."/>
            <person name="Chunkath S."/>
            <person name="Hanley Z."/>
            <person name="Storey R."/>
            <person name="Thrimawithana A.H."/>
            <person name="Thomson S."/>
            <person name="David C."/>
            <person name="Testolin R."/>
            <person name="Huang H."/>
            <person name="Hellens R.P."/>
            <person name="Schaffer R.J."/>
        </authorList>
    </citation>
    <scope>NUCLEOTIDE SEQUENCE [LARGE SCALE GENOMIC DNA]</scope>
    <source>
        <strain evidence="4">cv. Red5</strain>
    </source>
</reference>
<dbReference type="InterPro" id="IPR019557">
    <property type="entry name" value="AminoTfrase-like_pln_mobile"/>
</dbReference>
<dbReference type="PANTHER" id="PTHR46033">
    <property type="entry name" value="PROTEIN MAIN-LIKE 2"/>
    <property type="match status" value="1"/>
</dbReference>
<feature type="compositionally biased region" description="Polar residues" evidence="1">
    <location>
        <begin position="712"/>
        <end position="728"/>
    </location>
</feature>
<sequence length="813" mass="91255">MADPPEEGTVLDEREEHMVSPFGGNPTLRIAHFLNPSVTSIDGPIHNLPSYSISSLRSHSRPTSPLQISFNGWRNPPKNWEIWVDRMQSQHQSVWKRAGIHEPIMNSIYRIHKDTTLVRKIAEKWCPETNTFVFPFGESTLTLEDMMILGGFSVLGHPVSIDLDNEDFEKIKEQLVEARLEVTRTKAARASQSVWMSKFMESGSKIEHEAFLAMWLSRFVFPKPASDTISKLVFPIAIHLARGTRIALAPAVLASLYRDLSVIKNSTFRLDSKECEDGDFSLAVWSPIQFIQIWAWERFPTLRENPNLIENGRPRLARWHDVKKVKVGDVGLAIDSEGESFLWRPHATVLNNKLYKFYSEKEEWVQVSPCLDEELESFARCLRACELVGLECVEWYFPHRVAMQFGMDQDLPGNVVRSNANPEIAWENYSRPIKDAKLYIPPRLFESDVTTRYLDWWKKSISAQLSPSKVGVGKKSKDGKKGSRKKQQTCSEKKENDHPPAPGFPPKFMADMVDPSPSKVGVGKKSKDGKKGSRKKQQTCGQKKENDHPPTSPGFPPKFTGKMEDTVDPSPGNIGVGNKSKDGKKGLRKKKQTCGPKKENDHPPVPPGCPPKFTGEMEDSVDPSPNDVCVGKKRKHGEKGEKKENNHPPMPPGFLPKRTEKTTHNDIPVPPCFPPKCVGVKVMDSIDEDKQTLAELTKKIQKGGNKSEKGAQFQNLPPSVTDNESLQSPVLMKTPVEKITSEPVVEGSEIVIEDALQSGAETQLNTKVSIDNNQGETCIYTTEEIPGLELEARIIKLEIVISQLKARRLGNRS</sequence>
<organism evidence="3 4">
    <name type="scientific">Actinidia chinensis var. chinensis</name>
    <name type="common">Chinese soft-hair kiwi</name>
    <dbReference type="NCBI Taxonomy" id="1590841"/>
    <lineage>
        <taxon>Eukaryota</taxon>
        <taxon>Viridiplantae</taxon>
        <taxon>Streptophyta</taxon>
        <taxon>Embryophyta</taxon>
        <taxon>Tracheophyta</taxon>
        <taxon>Spermatophyta</taxon>
        <taxon>Magnoliopsida</taxon>
        <taxon>eudicotyledons</taxon>
        <taxon>Gunneridae</taxon>
        <taxon>Pentapetalae</taxon>
        <taxon>asterids</taxon>
        <taxon>Ericales</taxon>
        <taxon>Actinidiaceae</taxon>
        <taxon>Actinidia</taxon>
    </lineage>
</organism>
<evidence type="ECO:0000313" key="3">
    <source>
        <dbReference type="EMBL" id="PSS16280.1"/>
    </source>
</evidence>
<dbReference type="OrthoDB" id="1572276at2759"/>